<dbReference type="InterPro" id="IPR015300">
    <property type="entry name" value="DNA-bd_pseudobarrel_sf"/>
</dbReference>
<dbReference type="FunFam" id="2.40.330.10:FF:000001">
    <property type="entry name" value="Auxin response factor"/>
    <property type="match status" value="1"/>
</dbReference>
<evidence type="ECO:0000256" key="6">
    <source>
        <dbReference type="ARBA" id="ARBA00023242"/>
    </source>
</evidence>
<evidence type="ECO:0000256" key="8">
    <source>
        <dbReference type="RuleBase" id="RU004561"/>
    </source>
</evidence>
<proteinExistence type="inferred from homology"/>
<dbReference type="SUPFAM" id="SSF101936">
    <property type="entry name" value="DNA-binding pseudobarrel domain"/>
    <property type="match status" value="1"/>
</dbReference>
<dbReference type="PANTHER" id="PTHR31384">
    <property type="entry name" value="AUXIN RESPONSE FACTOR 4-RELATED"/>
    <property type="match status" value="1"/>
</dbReference>
<evidence type="ECO:0000256" key="5">
    <source>
        <dbReference type="ARBA" id="ARBA00023163"/>
    </source>
</evidence>
<dbReference type="GO" id="GO:0003677">
    <property type="term" value="F:DNA binding"/>
    <property type="evidence" value="ECO:0007669"/>
    <property type="project" value="UniProtKB-KW"/>
</dbReference>
<evidence type="ECO:0000259" key="9">
    <source>
        <dbReference type="PROSITE" id="PS50863"/>
    </source>
</evidence>
<dbReference type="InterPro" id="IPR010525">
    <property type="entry name" value="ARF_dom"/>
</dbReference>
<evidence type="ECO:0000256" key="3">
    <source>
        <dbReference type="ARBA" id="ARBA00023015"/>
    </source>
</evidence>
<name>A0A443Q2J5_9MAGN</name>
<protein>
    <recommendedName>
        <fullName evidence="8">Auxin response factor</fullName>
    </recommendedName>
</protein>
<comment type="similarity">
    <text evidence="2 8">Belongs to the ARF family.</text>
</comment>
<dbReference type="InterPro" id="IPR044835">
    <property type="entry name" value="ARF_plant"/>
</dbReference>
<reference evidence="10 11" key="1">
    <citation type="journal article" date="2019" name="Nat. Plants">
        <title>Stout camphor tree genome fills gaps in understanding of flowering plant genome evolution.</title>
        <authorList>
            <person name="Chaw S.M."/>
            <person name="Liu Y.C."/>
            <person name="Wu Y.W."/>
            <person name="Wang H.Y."/>
            <person name="Lin C.I."/>
            <person name="Wu C.S."/>
            <person name="Ke H.M."/>
            <person name="Chang L.Y."/>
            <person name="Hsu C.Y."/>
            <person name="Yang H.T."/>
            <person name="Sudianto E."/>
            <person name="Hsu M.H."/>
            <person name="Wu K.P."/>
            <person name="Wang L.N."/>
            <person name="Leebens-Mack J.H."/>
            <person name="Tsai I.J."/>
        </authorList>
    </citation>
    <scope>NUCLEOTIDE SEQUENCE [LARGE SCALE GENOMIC DNA]</scope>
    <source>
        <strain evidence="11">cv. Chaw 1501</strain>
        <tissue evidence="10">Young leaves</tissue>
    </source>
</reference>
<keyword evidence="5 8" id="KW-0804">Transcription</keyword>
<organism evidence="10 11">
    <name type="scientific">Cinnamomum micranthum f. kanehirae</name>
    <dbReference type="NCBI Taxonomy" id="337451"/>
    <lineage>
        <taxon>Eukaryota</taxon>
        <taxon>Viridiplantae</taxon>
        <taxon>Streptophyta</taxon>
        <taxon>Embryophyta</taxon>
        <taxon>Tracheophyta</taxon>
        <taxon>Spermatophyta</taxon>
        <taxon>Magnoliopsida</taxon>
        <taxon>Magnoliidae</taxon>
        <taxon>Laurales</taxon>
        <taxon>Lauraceae</taxon>
        <taxon>Cinnamomum</taxon>
    </lineage>
</organism>
<keyword evidence="3 8" id="KW-0805">Transcription regulation</keyword>
<evidence type="ECO:0000256" key="4">
    <source>
        <dbReference type="ARBA" id="ARBA00023125"/>
    </source>
</evidence>
<keyword evidence="11" id="KW-1185">Reference proteome</keyword>
<comment type="subcellular location">
    <subcellularLocation>
        <location evidence="1 8">Nucleus</location>
    </subcellularLocation>
</comment>
<dbReference type="SMART" id="SM01019">
    <property type="entry name" value="B3"/>
    <property type="match status" value="1"/>
</dbReference>
<evidence type="ECO:0000313" key="11">
    <source>
        <dbReference type="Proteomes" id="UP000283530"/>
    </source>
</evidence>
<keyword evidence="6 8" id="KW-0539">Nucleus</keyword>
<evidence type="ECO:0000256" key="7">
    <source>
        <dbReference type="ARBA" id="ARBA00023294"/>
    </source>
</evidence>
<evidence type="ECO:0000256" key="1">
    <source>
        <dbReference type="ARBA" id="ARBA00004123"/>
    </source>
</evidence>
<dbReference type="OrthoDB" id="1414159at2759"/>
<keyword evidence="7 8" id="KW-0927">Auxin signaling pathway</keyword>
<dbReference type="Pfam" id="PF02362">
    <property type="entry name" value="B3"/>
    <property type="match status" value="1"/>
</dbReference>
<dbReference type="GO" id="GO:0009734">
    <property type="term" value="P:auxin-activated signaling pathway"/>
    <property type="evidence" value="ECO:0007669"/>
    <property type="project" value="UniProtKB-KW"/>
</dbReference>
<dbReference type="GO" id="GO:0005634">
    <property type="term" value="C:nucleus"/>
    <property type="evidence" value="ECO:0007669"/>
    <property type="project" value="UniProtKB-SubCell"/>
</dbReference>
<feature type="domain" description="TF-B3" evidence="9">
    <location>
        <begin position="120"/>
        <end position="222"/>
    </location>
</feature>
<dbReference type="Pfam" id="PF06507">
    <property type="entry name" value="ARF_AD"/>
    <property type="match status" value="1"/>
</dbReference>
<evidence type="ECO:0000313" key="10">
    <source>
        <dbReference type="EMBL" id="RWR97230.1"/>
    </source>
</evidence>
<dbReference type="GO" id="GO:0006355">
    <property type="term" value="P:regulation of DNA-templated transcription"/>
    <property type="evidence" value="ECO:0007669"/>
    <property type="project" value="InterPro"/>
</dbReference>
<gene>
    <name evidence="10" type="ORF">CKAN_02665200</name>
</gene>
<keyword evidence="4 8" id="KW-0238">DNA-binding</keyword>
<evidence type="ECO:0000256" key="2">
    <source>
        <dbReference type="ARBA" id="ARBA00007853"/>
    </source>
</evidence>
<sequence>MSFLLKKECGGEVSSSSIDPHIWKACAGSSVRVPTVNTRVFYFPQGHGEQCSSVPDFSSVPFLKTLVVCRIVSVQLLANQENDQVFAKICLEPIIAAPPVSVSLNDDSDSDACDANVVSFAKILTPSDANNGGGFSVPRFCADSIFPRLNFNANPPVQSISIRDVHGTKWEFRHIYRGTPRRHLLTTGWSKFVNQKKLCAGDTALFIKHRSGELFVGIRRARSTAGSGVGRWKMEDDDLARRSCNFEEGVLRNGKGKILAESAVEAAQLASSGKPFEIIYYPNAGSPDFVVRAEAVEDALKVYWTVGFRVKMAMETEDSTRATWFQGTVSSLVASEVGIWRGSLWRSLQVRLCPLCMQYLLTNR</sequence>
<comment type="caution">
    <text evidence="10">The sequence shown here is derived from an EMBL/GenBank/DDBJ whole genome shotgun (WGS) entry which is preliminary data.</text>
</comment>
<dbReference type="EMBL" id="QPKB01000012">
    <property type="protein sequence ID" value="RWR97230.1"/>
    <property type="molecule type" value="Genomic_DNA"/>
</dbReference>
<dbReference type="Gene3D" id="2.40.330.10">
    <property type="entry name" value="DNA-binding pseudobarrel domain"/>
    <property type="match status" value="1"/>
</dbReference>
<dbReference type="CDD" id="cd10017">
    <property type="entry name" value="B3_DNA"/>
    <property type="match status" value="1"/>
</dbReference>
<comment type="function">
    <text evidence="8">Auxin response factors (ARFs) are transcriptional factors that bind specifically to the DNA sequence 5'-TGTCTC-3' found in the auxin-responsive promoter elements (AuxREs).</text>
</comment>
<accession>A0A443Q2J5</accession>
<comment type="subunit">
    <text evidence="8">Homodimers and heterodimers.</text>
</comment>
<dbReference type="PROSITE" id="PS50863">
    <property type="entry name" value="B3"/>
    <property type="match status" value="1"/>
</dbReference>
<dbReference type="Proteomes" id="UP000283530">
    <property type="component" value="Unassembled WGS sequence"/>
</dbReference>
<dbReference type="AlphaFoldDB" id="A0A443Q2J5"/>
<dbReference type="InterPro" id="IPR003340">
    <property type="entry name" value="B3_DNA-bd"/>
</dbReference>
<dbReference type="PANTHER" id="PTHR31384:SF94">
    <property type="entry name" value="AUXIN RESPONSE FACTOR 17"/>
    <property type="match status" value="1"/>
</dbReference>
<dbReference type="Gene3D" id="2.30.30.1040">
    <property type="match status" value="1"/>
</dbReference>